<dbReference type="EMBL" id="CAXLJM020000019">
    <property type="protein sequence ID" value="CAL8085602.1"/>
    <property type="molecule type" value="Genomic_DNA"/>
</dbReference>
<sequence length="355" mass="41501">MLSREVLFPRMESKTRVVWELKHILSECDLETLALSKDACCILKVGEKGQSRPIQLRFFFDKFEKINEFQDFQSRSRYLSLNVDLLRDGEQSGNEEIRFIVKVDLLTNYLQFRLNLLSEVIIKSEEDRRGKLVKQKFLKYLYSPIPANGFLGQVKKGLFLLRPSLILGITVTLIDSKAPIRKNVKKGGRLMNIGNFCQRHHNHLFDKKLVAKSCVYLNAKSFIKAVWGPKMIRNAAEVKSSTGIRVPPPFDFDPKRFLRAIWQWLYTGELEESTGKWIQTLMTRINTLNQMTNLLNHVEWTANNICRHKSDTLELQRYIFGVEMRNEMVKVRTLQRFSEFLGEFWSIISPFLADQ</sequence>
<gene>
    <name evidence="1" type="ORF">ODALV1_LOCUS6166</name>
</gene>
<proteinExistence type="predicted"/>
<dbReference type="Proteomes" id="UP001642540">
    <property type="component" value="Unassembled WGS sequence"/>
</dbReference>
<reference evidence="1 2" key="1">
    <citation type="submission" date="2024-08" db="EMBL/GenBank/DDBJ databases">
        <authorList>
            <person name="Cucini C."/>
            <person name="Frati F."/>
        </authorList>
    </citation>
    <scope>NUCLEOTIDE SEQUENCE [LARGE SCALE GENOMIC DNA]</scope>
</reference>
<name>A0ABP1Q1A3_9HEXA</name>
<protein>
    <submittedName>
        <fullName evidence="1">Uncharacterized protein</fullName>
    </submittedName>
</protein>
<evidence type="ECO:0000313" key="2">
    <source>
        <dbReference type="Proteomes" id="UP001642540"/>
    </source>
</evidence>
<organism evidence="1 2">
    <name type="scientific">Orchesella dallaii</name>
    <dbReference type="NCBI Taxonomy" id="48710"/>
    <lineage>
        <taxon>Eukaryota</taxon>
        <taxon>Metazoa</taxon>
        <taxon>Ecdysozoa</taxon>
        <taxon>Arthropoda</taxon>
        <taxon>Hexapoda</taxon>
        <taxon>Collembola</taxon>
        <taxon>Entomobryomorpha</taxon>
        <taxon>Entomobryoidea</taxon>
        <taxon>Orchesellidae</taxon>
        <taxon>Orchesellinae</taxon>
        <taxon>Orchesella</taxon>
    </lineage>
</organism>
<comment type="caution">
    <text evidence="1">The sequence shown here is derived from an EMBL/GenBank/DDBJ whole genome shotgun (WGS) entry which is preliminary data.</text>
</comment>
<keyword evidence="2" id="KW-1185">Reference proteome</keyword>
<accession>A0ABP1Q1A3</accession>
<evidence type="ECO:0000313" key="1">
    <source>
        <dbReference type="EMBL" id="CAL8085602.1"/>
    </source>
</evidence>